<dbReference type="InterPro" id="IPR032631">
    <property type="entry name" value="P-type_ATPase_N"/>
</dbReference>
<evidence type="ECO:0000256" key="12">
    <source>
        <dbReference type="ARBA" id="ARBA00022989"/>
    </source>
</evidence>
<keyword evidence="13" id="KW-0445">Lipid transport</keyword>
<dbReference type="GO" id="GO:0000287">
    <property type="term" value="F:magnesium ion binding"/>
    <property type="evidence" value="ECO:0007669"/>
    <property type="project" value="UniProtKB-UniRule"/>
</dbReference>
<keyword evidence="6 23" id="KW-0812">Transmembrane</keyword>
<dbReference type="Gene3D" id="3.40.50.1000">
    <property type="entry name" value="HAD superfamily/HAD-like"/>
    <property type="match status" value="1"/>
</dbReference>
<dbReference type="InterPro" id="IPR023299">
    <property type="entry name" value="ATPase_P-typ_cyto_dom_N"/>
</dbReference>
<dbReference type="GO" id="GO:1990531">
    <property type="term" value="C:phospholipid-translocating ATPase complex"/>
    <property type="evidence" value="ECO:0007669"/>
    <property type="project" value="UniProtKB-ARBA"/>
</dbReference>
<evidence type="ECO:0000256" key="13">
    <source>
        <dbReference type="ARBA" id="ARBA00023055"/>
    </source>
</evidence>
<feature type="binding site" evidence="22">
    <location>
        <position position="612"/>
    </location>
    <ligand>
        <name>Mg(2+)</name>
        <dbReference type="ChEBI" id="CHEBI:18420"/>
    </ligand>
</feature>
<dbReference type="Pfam" id="PF13246">
    <property type="entry name" value="Cation_ATPase"/>
    <property type="match status" value="1"/>
</dbReference>
<organism evidence="27 28">
    <name type="scientific">Didymosphaeria variabile</name>
    <dbReference type="NCBI Taxonomy" id="1932322"/>
    <lineage>
        <taxon>Eukaryota</taxon>
        <taxon>Fungi</taxon>
        <taxon>Dikarya</taxon>
        <taxon>Ascomycota</taxon>
        <taxon>Pezizomycotina</taxon>
        <taxon>Dothideomycetes</taxon>
        <taxon>Pleosporomycetidae</taxon>
        <taxon>Pleosporales</taxon>
        <taxon>Massarineae</taxon>
        <taxon>Didymosphaeriaceae</taxon>
        <taxon>Didymosphaeria</taxon>
    </lineage>
</organism>
<feature type="domain" description="P-type ATPase N-terminal" evidence="25">
    <location>
        <begin position="99"/>
        <end position="154"/>
    </location>
</feature>
<dbReference type="GO" id="GO:0016887">
    <property type="term" value="F:ATP hydrolysis activity"/>
    <property type="evidence" value="ECO:0007669"/>
    <property type="project" value="InterPro"/>
</dbReference>
<dbReference type="EC" id="7.6.2.1" evidence="23"/>
<evidence type="ECO:0000259" key="26">
    <source>
        <dbReference type="Pfam" id="PF16212"/>
    </source>
</evidence>
<dbReference type="InterPro" id="IPR023214">
    <property type="entry name" value="HAD_sf"/>
</dbReference>
<dbReference type="PANTHER" id="PTHR24092:SF180">
    <property type="entry name" value="PHOSPHOLIPID-TRANSPORTING ATPASE DNF1-RELATED"/>
    <property type="match status" value="1"/>
</dbReference>
<feature type="transmembrane region" description="Helical" evidence="23">
    <location>
        <begin position="1145"/>
        <end position="1166"/>
    </location>
</feature>
<evidence type="ECO:0000256" key="8">
    <source>
        <dbReference type="ARBA" id="ARBA00022741"/>
    </source>
</evidence>
<feature type="binding site" evidence="21">
    <location>
        <position position="1030"/>
    </location>
    <ligand>
        <name>ATP</name>
        <dbReference type="ChEBI" id="CHEBI:30616"/>
    </ligand>
</feature>
<feature type="binding site" evidence="21">
    <location>
        <position position="1059"/>
    </location>
    <ligand>
        <name>ATP</name>
        <dbReference type="ChEBI" id="CHEBI:30616"/>
    </ligand>
</feature>
<keyword evidence="28" id="KW-1185">Reference proteome</keyword>
<dbReference type="NCBIfam" id="TIGR01652">
    <property type="entry name" value="ATPase-Plipid"/>
    <property type="match status" value="1"/>
</dbReference>
<evidence type="ECO:0000256" key="20">
    <source>
        <dbReference type="PIRSR" id="PIRSR606539-1"/>
    </source>
</evidence>
<feature type="binding site" evidence="21">
    <location>
        <position position="1036"/>
    </location>
    <ligand>
        <name>ATP</name>
        <dbReference type="ChEBI" id="CHEBI:30616"/>
    </ligand>
</feature>
<dbReference type="GO" id="GO:0006897">
    <property type="term" value="P:endocytosis"/>
    <property type="evidence" value="ECO:0007669"/>
    <property type="project" value="UniProtKB-ARBA"/>
</dbReference>
<dbReference type="SFLD" id="SFLDF00027">
    <property type="entry name" value="p-type_atpase"/>
    <property type="match status" value="1"/>
</dbReference>
<name>A0A9W9CCX7_9PLEO</name>
<dbReference type="GO" id="GO:0140346">
    <property type="term" value="F:phosphatidylserine flippase activity"/>
    <property type="evidence" value="ECO:0007669"/>
    <property type="project" value="UniProtKB-ARBA"/>
</dbReference>
<feature type="binding site" evidence="21">
    <location>
        <position position="925"/>
    </location>
    <ligand>
        <name>ATP</name>
        <dbReference type="ChEBI" id="CHEBI:30616"/>
    </ligand>
</feature>
<dbReference type="FunFam" id="3.40.1110.10:FF:000048">
    <property type="entry name" value="Phospholipid-transporting ATPase"/>
    <property type="match status" value="1"/>
</dbReference>
<keyword evidence="9 21" id="KW-0067">ATP-binding</keyword>
<evidence type="ECO:0000256" key="1">
    <source>
        <dbReference type="ARBA" id="ARBA00001946"/>
    </source>
</evidence>
<dbReference type="SUPFAM" id="SSF81653">
    <property type="entry name" value="Calcium ATPase, transduction domain A"/>
    <property type="match status" value="1"/>
</dbReference>
<feature type="active site" description="4-aspartylphosphate intermediate" evidence="20">
    <location>
        <position position="612"/>
    </location>
</feature>
<proteinExistence type="inferred from homology"/>
<keyword evidence="8 21" id="KW-0547">Nucleotide-binding</keyword>
<evidence type="ECO:0000256" key="17">
    <source>
        <dbReference type="ARBA" id="ARBA00050913"/>
    </source>
</evidence>
<evidence type="ECO:0000256" key="9">
    <source>
        <dbReference type="ARBA" id="ARBA00022840"/>
    </source>
</evidence>
<protein>
    <recommendedName>
        <fullName evidence="23">Phospholipid-transporting ATPase</fullName>
        <ecNumber evidence="23">7.6.2.1</ecNumber>
    </recommendedName>
</protein>
<dbReference type="InterPro" id="IPR006539">
    <property type="entry name" value="P-type_ATPase_IV"/>
</dbReference>
<dbReference type="SFLD" id="SFLDS00003">
    <property type="entry name" value="Haloacid_Dehalogenase"/>
    <property type="match status" value="1"/>
</dbReference>
<dbReference type="GO" id="GO:0070867">
    <property type="term" value="C:mating projection tip membrane"/>
    <property type="evidence" value="ECO:0007669"/>
    <property type="project" value="UniProtKB-ARBA"/>
</dbReference>
<sequence length="1530" mass="172005">MAPEEETTEVSHPTKRIRWATHRATGAKAANKRLSLKERLHKRVGSNSEKKRDSMGKETGPTENGDIAMSEADSDDQDGGRTVYFNVPLPAHEKDEEGHPLAQYARNKIRTAKYTPLSFIPKNLWFQFHNIANMYFLFIIILGIFPIFGASNPALNAAPLIVILSVTAIKDAYEDWRRTVLDTELNNAPIHRLVHYNNVNTSGDTISAWRRFKKGCTRAVVFTYRWFKSKGKSGKGKGASQQDEESRRSIDTRRASVMSYAGPHDEGDIQMTPVPSPLPGQSPRLSADPQSGGAYTDVKEGDKIRGPGHDHPSKFWGSVIDPYKTTPDKARFVKDAWKNVQVGDFVRLYNNEEIPADVVVISTSSDDGACYVETKNLDGETNLKVRNALHCTRDVKHARHCEQSEFWIESEAPHSNLYSYTAVMRWMQHNAKDPNAAPYEMAEPISINNLLLRGCQLRNTEWILGVVMFTGEESKIMLNSGITPSKRPLISKELNWNVIYNFIILFGMCLVSGIVLGVFWAKPDTSHALFEFGSYGHNPATDGIIAFWAGVILFQNLVPISLYITLEIIRTLQAVFIYSDVEMYYAAIDYPCTPKSWNISDDVGQVEYIFSDKTGTLTQNVMEFKKCTINGVPYGEAYTEAQAGMQRRQGIDTDAEGARAREQIERDRLRMIGNIRKMHNNPYLWDDDLTFVAPDFVEDLAGESGQEQKRANEAFMLALALCHTVVTERTPGDPPKIEFKAQSPDEAALVATARDVGFTFVGRDDDKLVINALGEERRYTVLNTLEFNSTRKRMSAIIRMPDGKIMLFCKGADSMIYSRLVPGHQRELRATTGEHLEMFAREGLRTLCIAQREISEQEYQEWNKDYDLAANAVAGREEKLEEVSSRIEDELWLLGGTAIEDKLQDGVPDSISLLGRAGIKLWVLTGDKVETAINIGFSCNLLNNDMDLMVLKVTDGDIATAEAWLDEKLALFGMTGSQEELDAAQSDHVPPPATHAIVVDGDSLKLALDDALKRKFLLLCKRCRAVLCCRVSPSQKAAVVNMVKTGLDCLTLAIGDGANDVAMIQEAHVGVGIAGVEGRAAVMSSDYAIGQFRFLTRLVLVHGRWSYRRLAECIANFFYKNVVWTFSLFWYQIYTNFDSQYIFDYSYIVWFNLAFTSLPVILQGVLDQDVNDRVSLAVPQLYVRGIERKEWSQLKFWLYMIDGIYQSAIAFFFVYMVFYPGTFVTENGLDIAELKRMGIIVATIAVCAANFYVLFNTYRWDWLICVVVVISTLFIWFWTGLYTTFTGSAQFYKGGAEVYGALVFWAILLLAVVACLLPRFVVKSLQKIYFPLDVDIIREQIKQGKFDYLNKTDAYLPPPPDKAISKVPSDVSKYKAANAQEGDDDVRPIYPPSVAPTATTHNPRSQNGSGSTDYTFRQSVEGIPQHRISMDRPRPSYDRARMSMDRVRPSFEASNDFTSAAMLTRMESAHSRNSLSAAPNTGPQIASRLRNVFRRPTVTREEAPEHLRDSERPPVPTVNQAEDAPRSPPR</sequence>
<feature type="transmembrane region" description="Helical" evidence="23">
    <location>
        <begin position="1262"/>
        <end position="1279"/>
    </location>
</feature>
<feature type="binding site" evidence="21">
    <location>
        <position position="787"/>
    </location>
    <ligand>
        <name>ATP</name>
        <dbReference type="ChEBI" id="CHEBI:30616"/>
    </ligand>
</feature>
<evidence type="ECO:0000256" key="6">
    <source>
        <dbReference type="ARBA" id="ARBA00022692"/>
    </source>
</evidence>
<feature type="binding site" evidence="22">
    <location>
        <position position="1056"/>
    </location>
    <ligand>
        <name>Mg(2+)</name>
        <dbReference type="ChEBI" id="CHEBI:18420"/>
    </ligand>
</feature>
<dbReference type="InterPro" id="IPR036412">
    <property type="entry name" value="HAD-like_sf"/>
</dbReference>
<comment type="similarity">
    <text evidence="3 23">Belongs to the cation transport ATPase (P-type) (TC 3.A.3) family. Type IV subfamily.</text>
</comment>
<feature type="transmembrane region" description="Helical" evidence="23">
    <location>
        <begin position="545"/>
        <end position="566"/>
    </location>
</feature>
<dbReference type="Proteomes" id="UP001140513">
    <property type="component" value="Unassembled WGS sequence"/>
</dbReference>
<evidence type="ECO:0000256" key="2">
    <source>
        <dbReference type="ARBA" id="ARBA00004651"/>
    </source>
</evidence>
<evidence type="ECO:0000256" key="10">
    <source>
        <dbReference type="ARBA" id="ARBA00022842"/>
    </source>
</evidence>
<comment type="subcellular location">
    <subcellularLocation>
        <location evidence="2">Cell membrane</location>
        <topology evidence="2">Multi-pass membrane protein</topology>
    </subcellularLocation>
    <subcellularLocation>
        <location evidence="23">Membrane</location>
        <topology evidence="23">Multi-pass membrane protein</topology>
    </subcellularLocation>
</comment>
<feature type="binding site" evidence="21">
    <location>
        <position position="927"/>
    </location>
    <ligand>
        <name>ATP</name>
        <dbReference type="ChEBI" id="CHEBI:30616"/>
    </ligand>
</feature>
<feature type="transmembrane region" description="Helical" evidence="23">
    <location>
        <begin position="1113"/>
        <end position="1133"/>
    </location>
</feature>
<feature type="region of interest" description="Disordered" evidence="24">
    <location>
        <begin position="1382"/>
        <end position="1415"/>
    </location>
</feature>
<feature type="binding site" evidence="21">
    <location>
        <position position="926"/>
    </location>
    <ligand>
        <name>ATP</name>
        <dbReference type="ChEBI" id="CHEBI:30616"/>
    </ligand>
</feature>
<dbReference type="Gene3D" id="3.40.1110.10">
    <property type="entry name" value="Calcium-transporting ATPase, cytoplasmic domain N"/>
    <property type="match status" value="1"/>
</dbReference>
<dbReference type="InterPro" id="IPR032630">
    <property type="entry name" value="P_typ_ATPase_c"/>
</dbReference>
<dbReference type="CDD" id="cd02073">
    <property type="entry name" value="P-type_ATPase_APLT_Dnf-like"/>
    <property type="match status" value="1"/>
</dbReference>
<comment type="catalytic activity">
    <reaction evidence="19">
        <text>a 1,2-diacyl-sn-glycero-3-phosphocholine(out) + ATP + H2O = a 1,2-diacyl-sn-glycero-3-phosphocholine(in) + ADP + phosphate + H(+)</text>
        <dbReference type="Rhea" id="RHEA:38583"/>
        <dbReference type="ChEBI" id="CHEBI:15377"/>
        <dbReference type="ChEBI" id="CHEBI:15378"/>
        <dbReference type="ChEBI" id="CHEBI:30616"/>
        <dbReference type="ChEBI" id="CHEBI:43474"/>
        <dbReference type="ChEBI" id="CHEBI:57643"/>
        <dbReference type="ChEBI" id="CHEBI:456216"/>
    </reaction>
    <physiologicalReaction direction="left-to-right" evidence="19">
        <dbReference type="Rhea" id="RHEA:38584"/>
    </physiologicalReaction>
</comment>
<feature type="binding site" evidence="21">
    <location>
        <position position="614"/>
    </location>
    <ligand>
        <name>ATP</name>
        <dbReference type="ChEBI" id="CHEBI:30616"/>
    </ligand>
</feature>
<dbReference type="SUPFAM" id="SSF56784">
    <property type="entry name" value="HAD-like"/>
    <property type="match status" value="1"/>
</dbReference>
<comment type="caution">
    <text evidence="27">The sequence shown here is derived from an EMBL/GenBank/DDBJ whole genome shotgun (WGS) entry which is preliminary data.</text>
</comment>
<feature type="binding site" evidence="22">
    <location>
        <position position="1060"/>
    </location>
    <ligand>
        <name>Mg(2+)</name>
        <dbReference type="ChEBI" id="CHEBI:18420"/>
    </ligand>
</feature>
<feature type="binding site" evidence="21">
    <location>
        <position position="810"/>
    </location>
    <ligand>
        <name>ATP</name>
        <dbReference type="ChEBI" id="CHEBI:30616"/>
    </ligand>
</feature>
<keyword evidence="11 23" id="KW-1278">Translocase</keyword>
<gene>
    <name evidence="27" type="primary">DNF1</name>
    <name evidence="27" type="ORF">N0V89_004090</name>
</gene>
<keyword evidence="4" id="KW-0813">Transport</keyword>
<feature type="compositionally biased region" description="Basic and acidic residues" evidence="24">
    <location>
        <begin position="1498"/>
        <end position="1512"/>
    </location>
</feature>
<dbReference type="InterPro" id="IPR044492">
    <property type="entry name" value="P_typ_ATPase_HD_dom"/>
</dbReference>
<dbReference type="Gene3D" id="2.70.150.10">
    <property type="entry name" value="Calcium-transporting ATPase, cytoplasmic transduction domain A"/>
    <property type="match status" value="1"/>
</dbReference>
<dbReference type="GO" id="GO:0007163">
    <property type="term" value="P:establishment or maintenance of cell polarity"/>
    <property type="evidence" value="ECO:0007669"/>
    <property type="project" value="UniProtKB-ARBA"/>
</dbReference>
<feature type="binding site" evidence="21">
    <location>
        <position position="613"/>
    </location>
    <ligand>
        <name>ATP</name>
        <dbReference type="ChEBI" id="CHEBI:30616"/>
    </ligand>
</feature>
<evidence type="ECO:0000256" key="11">
    <source>
        <dbReference type="ARBA" id="ARBA00022967"/>
    </source>
</evidence>
<dbReference type="InterPro" id="IPR001757">
    <property type="entry name" value="P_typ_ATPase"/>
</dbReference>
<evidence type="ECO:0000256" key="23">
    <source>
        <dbReference type="RuleBase" id="RU362033"/>
    </source>
</evidence>
<evidence type="ECO:0000313" key="28">
    <source>
        <dbReference type="Proteomes" id="UP001140513"/>
    </source>
</evidence>
<feature type="compositionally biased region" description="Polar residues" evidence="24">
    <location>
        <begin position="1471"/>
        <end position="1484"/>
    </location>
</feature>
<evidence type="ECO:0000256" key="14">
    <source>
        <dbReference type="ARBA" id="ARBA00023136"/>
    </source>
</evidence>
<feature type="region of interest" description="Disordered" evidence="24">
    <location>
        <begin position="1468"/>
        <end position="1530"/>
    </location>
</feature>
<dbReference type="GO" id="GO:0005524">
    <property type="term" value="F:ATP binding"/>
    <property type="evidence" value="ECO:0007669"/>
    <property type="project" value="UniProtKB-UniRule"/>
</dbReference>
<evidence type="ECO:0000256" key="22">
    <source>
        <dbReference type="PIRSR" id="PIRSR606539-3"/>
    </source>
</evidence>
<keyword evidence="12 23" id="KW-1133">Transmembrane helix</keyword>
<dbReference type="PANTHER" id="PTHR24092">
    <property type="entry name" value="PROBABLE PHOSPHOLIPID-TRANSPORTING ATPASE"/>
    <property type="match status" value="1"/>
</dbReference>
<feature type="transmembrane region" description="Helical" evidence="23">
    <location>
        <begin position="498"/>
        <end position="521"/>
    </location>
</feature>
<evidence type="ECO:0000256" key="5">
    <source>
        <dbReference type="ARBA" id="ARBA00022475"/>
    </source>
</evidence>
<keyword evidence="10 22" id="KW-0460">Magnesium</keyword>
<dbReference type="SUPFAM" id="SSF81660">
    <property type="entry name" value="Metal cation-transporting ATPase, ATP-binding domain N"/>
    <property type="match status" value="1"/>
</dbReference>
<dbReference type="OrthoDB" id="377733at2759"/>
<comment type="catalytic activity">
    <reaction evidence="16">
        <text>a 1,2-diacyl-sn-glycero-3-phosphoethanolamine(out) + ATP + H2O = a 1,2-diacyl-sn-glycero-3-phosphoethanolamine(in) + ADP + phosphate + H(+)</text>
        <dbReference type="Rhea" id="RHEA:66132"/>
        <dbReference type="ChEBI" id="CHEBI:15377"/>
        <dbReference type="ChEBI" id="CHEBI:15378"/>
        <dbReference type="ChEBI" id="CHEBI:30616"/>
        <dbReference type="ChEBI" id="CHEBI:43474"/>
        <dbReference type="ChEBI" id="CHEBI:64612"/>
        <dbReference type="ChEBI" id="CHEBI:456216"/>
    </reaction>
    <physiologicalReaction direction="left-to-right" evidence="16">
        <dbReference type="Rhea" id="RHEA:66133"/>
    </physiologicalReaction>
</comment>
<keyword evidence="14 23" id="KW-0472">Membrane</keyword>
<dbReference type="GO" id="GO:0099040">
    <property type="term" value="P:ceramide translocation"/>
    <property type="evidence" value="ECO:0007669"/>
    <property type="project" value="UniProtKB-ARBA"/>
</dbReference>
<evidence type="ECO:0000256" key="3">
    <source>
        <dbReference type="ARBA" id="ARBA00008109"/>
    </source>
</evidence>
<dbReference type="FunFam" id="3.40.50.1000:FF:000001">
    <property type="entry name" value="Phospholipid-transporting ATPase IC"/>
    <property type="match status" value="1"/>
</dbReference>
<feature type="binding site" evidence="22">
    <location>
        <position position="614"/>
    </location>
    <ligand>
        <name>Mg(2+)</name>
        <dbReference type="ChEBI" id="CHEBI:18420"/>
    </ligand>
</feature>
<feature type="region of interest" description="Disordered" evidence="24">
    <location>
        <begin position="230"/>
        <end position="311"/>
    </location>
</feature>
<comment type="catalytic activity">
    <reaction evidence="17">
        <text>a beta-D-glucosyl-(1&lt;-&gt;1')-N-acylsphing-4-enine(out) + ATP + H2O = a beta-D-glucosyl-(1&lt;-&gt;1')-N-acylsphing-4-enine(in) + ADP + phosphate + H(+)</text>
        <dbReference type="Rhea" id="RHEA:66036"/>
        <dbReference type="ChEBI" id="CHEBI:15377"/>
        <dbReference type="ChEBI" id="CHEBI:15378"/>
        <dbReference type="ChEBI" id="CHEBI:22801"/>
        <dbReference type="ChEBI" id="CHEBI:30616"/>
        <dbReference type="ChEBI" id="CHEBI:43474"/>
        <dbReference type="ChEBI" id="CHEBI:456216"/>
    </reaction>
    <physiologicalReaction direction="left-to-right" evidence="17">
        <dbReference type="Rhea" id="RHEA:66037"/>
    </physiologicalReaction>
</comment>
<feature type="transmembrane region" description="Helical" evidence="23">
    <location>
        <begin position="131"/>
        <end position="148"/>
    </location>
</feature>
<keyword evidence="7 22" id="KW-0479">Metal-binding</keyword>
<comment type="catalytic activity">
    <reaction evidence="15 23">
        <text>ATP + H2O + phospholipidSide 1 = ADP + phosphate + phospholipidSide 2.</text>
        <dbReference type="EC" id="7.6.2.1"/>
    </reaction>
</comment>
<feature type="transmembrane region" description="Helical" evidence="23">
    <location>
        <begin position="1238"/>
        <end position="1255"/>
    </location>
</feature>
<feature type="compositionally biased region" description="Basic and acidic residues" evidence="24">
    <location>
        <begin position="244"/>
        <end position="254"/>
    </location>
</feature>
<evidence type="ECO:0000256" key="4">
    <source>
        <dbReference type="ARBA" id="ARBA00022448"/>
    </source>
</evidence>
<dbReference type="NCBIfam" id="TIGR01494">
    <property type="entry name" value="ATPase_P-type"/>
    <property type="match status" value="1"/>
</dbReference>
<dbReference type="EMBL" id="JAPEUX010000003">
    <property type="protein sequence ID" value="KAJ4356063.1"/>
    <property type="molecule type" value="Genomic_DNA"/>
</dbReference>
<feature type="transmembrane region" description="Helical" evidence="23">
    <location>
        <begin position="1299"/>
        <end position="1322"/>
    </location>
</feature>
<feature type="transmembrane region" description="Helical" evidence="23">
    <location>
        <begin position="1196"/>
        <end position="1218"/>
    </location>
</feature>
<comment type="catalytic activity">
    <reaction evidence="18">
        <text>a 1,2-diacyl-sn-glycero-3-phospho-L-serine(out) + ATP + H2O = a 1,2-diacyl-sn-glycero-3-phospho-L-serine(in) + ADP + phosphate + H(+)</text>
        <dbReference type="Rhea" id="RHEA:38567"/>
        <dbReference type="ChEBI" id="CHEBI:15377"/>
        <dbReference type="ChEBI" id="CHEBI:15378"/>
        <dbReference type="ChEBI" id="CHEBI:30616"/>
        <dbReference type="ChEBI" id="CHEBI:43474"/>
        <dbReference type="ChEBI" id="CHEBI:57262"/>
        <dbReference type="ChEBI" id="CHEBI:456216"/>
    </reaction>
    <physiologicalReaction direction="left-to-right" evidence="18">
        <dbReference type="Rhea" id="RHEA:38568"/>
    </physiologicalReaction>
</comment>
<dbReference type="GO" id="GO:0140351">
    <property type="term" value="F:glycosylceramide flippase activity"/>
    <property type="evidence" value="ECO:0007669"/>
    <property type="project" value="UniProtKB-ARBA"/>
</dbReference>
<dbReference type="InterPro" id="IPR018303">
    <property type="entry name" value="ATPase_P-typ_P_site"/>
</dbReference>
<dbReference type="RefSeq" id="XP_056073189.1">
    <property type="nucleotide sequence ID" value="XM_056212881.1"/>
</dbReference>
<feature type="domain" description="P-type ATPase C-terminal" evidence="26">
    <location>
        <begin position="1082"/>
        <end position="1331"/>
    </location>
</feature>
<feature type="binding site" evidence="21">
    <location>
        <position position="746"/>
    </location>
    <ligand>
        <name>ATP</name>
        <dbReference type="ChEBI" id="CHEBI:30616"/>
    </ligand>
</feature>
<feature type="compositionally biased region" description="Basic and acidic residues" evidence="24">
    <location>
        <begin position="297"/>
        <end position="311"/>
    </location>
</feature>
<dbReference type="SUPFAM" id="SSF81665">
    <property type="entry name" value="Calcium ATPase, transmembrane domain M"/>
    <property type="match status" value="1"/>
</dbReference>
<evidence type="ECO:0000259" key="25">
    <source>
        <dbReference type="Pfam" id="PF16209"/>
    </source>
</evidence>
<dbReference type="SFLD" id="SFLDG00002">
    <property type="entry name" value="C1.7:_P-type_atpase_like"/>
    <property type="match status" value="1"/>
</dbReference>
<evidence type="ECO:0000256" key="19">
    <source>
        <dbReference type="ARBA" id="ARBA00052223"/>
    </source>
</evidence>
<feature type="region of interest" description="Disordered" evidence="24">
    <location>
        <begin position="1"/>
        <end position="83"/>
    </location>
</feature>
<evidence type="ECO:0000256" key="24">
    <source>
        <dbReference type="SAM" id="MobiDB-lite"/>
    </source>
</evidence>
<dbReference type="FunFam" id="3.40.50.1000:FF:000108">
    <property type="entry name" value="Phospholipid-transporting ATPase"/>
    <property type="match status" value="1"/>
</dbReference>
<dbReference type="InterPro" id="IPR023298">
    <property type="entry name" value="ATPase_P-typ_TM_dom_sf"/>
</dbReference>
<evidence type="ECO:0000256" key="18">
    <source>
        <dbReference type="ARBA" id="ARBA00051303"/>
    </source>
</evidence>
<evidence type="ECO:0000256" key="15">
    <source>
        <dbReference type="ARBA" id="ARBA00034036"/>
    </source>
</evidence>
<comment type="cofactor">
    <cofactor evidence="1 22">
        <name>Mg(2+)</name>
        <dbReference type="ChEBI" id="CHEBI:18420"/>
    </cofactor>
</comment>
<dbReference type="PROSITE" id="PS00154">
    <property type="entry name" value="ATPASE_E1_E2"/>
    <property type="match status" value="1"/>
</dbReference>
<keyword evidence="5" id="KW-1003">Cell membrane</keyword>
<reference evidence="27" key="1">
    <citation type="submission" date="2022-10" db="EMBL/GenBank/DDBJ databases">
        <title>Tapping the CABI collections for fungal endophytes: first genome assemblies for Collariella, Neodidymelliopsis, Ascochyta clinopodiicola, Didymella pomorum, Didymosphaeria variabile, Neocosmospora piperis and Neocucurbitaria cava.</title>
        <authorList>
            <person name="Hill R."/>
        </authorList>
    </citation>
    <scope>NUCLEOTIDE SEQUENCE</scope>
    <source>
        <strain evidence="27">IMI 356815</strain>
    </source>
</reference>
<evidence type="ECO:0000313" key="27">
    <source>
        <dbReference type="EMBL" id="KAJ4356063.1"/>
    </source>
</evidence>
<dbReference type="Pfam" id="PF16209">
    <property type="entry name" value="PhoLip_ATPase_N"/>
    <property type="match status" value="1"/>
</dbReference>
<dbReference type="Pfam" id="PF16212">
    <property type="entry name" value="PhoLip_ATPase_C"/>
    <property type="match status" value="1"/>
</dbReference>
<feature type="binding site" evidence="21">
    <location>
        <position position="612"/>
    </location>
    <ligand>
        <name>ATP</name>
        <dbReference type="ChEBI" id="CHEBI:30616"/>
    </ligand>
</feature>
<dbReference type="GeneID" id="80907620"/>
<evidence type="ECO:0000256" key="7">
    <source>
        <dbReference type="ARBA" id="ARBA00022723"/>
    </source>
</evidence>
<accession>A0A9W9CCX7</accession>
<dbReference type="PRINTS" id="PR00119">
    <property type="entry name" value="CATATPASE"/>
</dbReference>
<evidence type="ECO:0000256" key="16">
    <source>
        <dbReference type="ARBA" id="ARBA00049128"/>
    </source>
</evidence>
<dbReference type="InterPro" id="IPR008250">
    <property type="entry name" value="ATPase_P-typ_transduc_dom_A_sf"/>
</dbReference>
<evidence type="ECO:0000256" key="21">
    <source>
        <dbReference type="PIRSR" id="PIRSR606539-2"/>
    </source>
</evidence>
<feature type="binding site" evidence="21">
    <location>
        <position position="845"/>
    </location>
    <ligand>
        <name>ATP</name>
        <dbReference type="ChEBI" id="CHEBI:30616"/>
    </ligand>
</feature>
<feature type="compositionally biased region" description="Polar residues" evidence="24">
    <location>
        <begin position="1396"/>
        <end position="1415"/>
    </location>
</feature>
<feature type="binding site" evidence="21">
    <location>
        <position position="1060"/>
    </location>
    <ligand>
        <name>ATP</name>
        <dbReference type="ChEBI" id="CHEBI:30616"/>
    </ligand>
</feature>